<evidence type="ECO:0008006" key="4">
    <source>
        <dbReference type="Google" id="ProtNLM"/>
    </source>
</evidence>
<comment type="caution">
    <text evidence="2">The sequence shown here is derived from an EMBL/GenBank/DDBJ whole genome shotgun (WGS) entry which is preliminary data.</text>
</comment>
<reference evidence="2" key="1">
    <citation type="submission" date="2022-06" db="EMBL/GenBank/DDBJ databases">
        <title>Solitalea sp. MAHUQ-68 isolated from rhizospheric soil.</title>
        <authorList>
            <person name="Huq M.A."/>
        </authorList>
    </citation>
    <scope>NUCLEOTIDE SEQUENCE</scope>
    <source>
        <strain evidence="2">MAHUQ-68</strain>
    </source>
</reference>
<dbReference type="AlphaFoldDB" id="A0A9X2JDY7"/>
<evidence type="ECO:0000313" key="2">
    <source>
        <dbReference type="EMBL" id="MCO4291866.1"/>
    </source>
</evidence>
<name>A0A9X2JDY7_9SPHI</name>
<proteinExistence type="predicted"/>
<accession>A0A9X2JDY7</accession>
<protein>
    <recommendedName>
        <fullName evidence="4">DUF3805 domain-containing protein</fullName>
    </recommendedName>
</protein>
<feature type="chain" id="PRO_5040823416" description="DUF3805 domain-containing protein" evidence="1">
    <location>
        <begin position="24"/>
        <end position="195"/>
    </location>
</feature>
<evidence type="ECO:0000313" key="3">
    <source>
        <dbReference type="Proteomes" id="UP001155182"/>
    </source>
</evidence>
<gene>
    <name evidence="2" type="ORF">NF867_03200</name>
</gene>
<dbReference type="EMBL" id="JAMWYS010000009">
    <property type="protein sequence ID" value="MCO4291866.1"/>
    <property type="molecule type" value="Genomic_DNA"/>
</dbReference>
<keyword evidence="1" id="KW-0732">Signal</keyword>
<dbReference type="RefSeq" id="WP_252586102.1">
    <property type="nucleotide sequence ID" value="NZ_JAMWYS010000009.1"/>
</dbReference>
<sequence length="195" mass="21643">MKRILLLASILIFALNLFGQQKAESSAPKEQSKADKFSERSGSLISNEFIDLGNIGGSGLLGGSAKAQVVILTDLLKNEKLLALRFEKYTSKSYGGGTTSIATIDTDELSGLITSINYINEKIINTTPGNYTEVKYYSRDGFSAGCYYTSEKKDWVFFLKLEKYDSDSYVWLKQKDIPSLLEILNKAKTTMDAKI</sequence>
<organism evidence="2 3">
    <name type="scientific">Solitalea agri</name>
    <dbReference type="NCBI Taxonomy" id="2953739"/>
    <lineage>
        <taxon>Bacteria</taxon>
        <taxon>Pseudomonadati</taxon>
        <taxon>Bacteroidota</taxon>
        <taxon>Sphingobacteriia</taxon>
        <taxon>Sphingobacteriales</taxon>
        <taxon>Sphingobacteriaceae</taxon>
        <taxon>Solitalea</taxon>
    </lineage>
</organism>
<keyword evidence="3" id="KW-1185">Reference proteome</keyword>
<feature type="signal peptide" evidence="1">
    <location>
        <begin position="1"/>
        <end position="23"/>
    </location>
</feature>
<evidence type="ECO:0000256" key="1">
    <source>
        <dbReference type="SAM" id="SignalP"/>
    </source>
</evidence>
<dbReference type="Proteomes" id="UP001155182">
    <property type="component" value="Unassembled WGS sequence"/>
</dbReference>